<reference evidence="1 2" key="1">
    <citation type="submission" date="2021-06" db="EMBL/GenBank/DDBJ databases">
        <title>Caerostris extrusa draft genome.</title>
        <authorList>
            <person name="Kono N."/>
            <person name="Arakawa K."/>
        </authorList>
    </citation>
    <scope>NUCLEOTIDE SEQUENCE [LARGE SCALE GENOMIC DNA]</scope>
</reference>
<gene>
    <name evidence="1" type="primary">AVEN_36325_1</name>
    <name evidence="1" type="ORF">CEXT_477831</name>
</gene>
<dbReference type="PANTHER" id="PTHR10156:SF0">
    <property type="entry name" value="2',3'-CYCLIC-NUCLEOTIDE 3'-PHOSPHODIESTERASE"/>
    <property type="match status" value="1"/>
</dbReference>
<keyword evidence="2" id="KW-1185">Reference proteome</keyword>
<sequence>MLGSDVDKDVIFDFQFLLNKETVSYIEEHGKIMFLIRGPPSTCKSTLSEMICEKAQDACENNTRLIIVQNTHIRKWEMQQYLDLAAKYNYATLLANNTDGLNITYFRRRLRQWEDIPPVLTGWFLCPKDASYLRNLVLDSLKNLTEDDKFYEALNIQKNEVAHYFRARRLLCCLAGYATDSYEMKGHYLSEIVQYLYGKCFTITVIGFHITRARINAIVHVDDKMALLMFEGNHNFNRSCEFSDFFNTLGLNDNLSEYGKTISFDEECESSESTTANLQEWEEEEGFSASQCSFIHVAQRGEDVFDAGKIRKEFWRSLIDASNADGDIRYDSFTELNNGVKICNVKDNEWLVKAPKKISFKTIFTGLYT</sequence>
<protein>
    <submittedName>
        <fullName evidence="1">2',3'-cyclic-nucleotide 3'-phosphodiesterase</fullName>
    </submittedName>
</protein>
<evidence type="ECO:0000313" key="1">
    <source>
        <dbReference type="EMBL" id="GIY30243.1"/>
    </source>
</evidence>
<dbReference type="InterPro" id="IPR008431">
    <property type="entry name" value="CNPase"/>
</dbReference>
<dbReference type="InterPro" id="IPR009097">
    <property type="entry name" value="Cyclic_Pdiesterase"/>
</dbReference>
<dbReference type="GO" id="GO:0016020">
    <property type="term" value="C:membrane"/>
    <property type="evidence" value="ECO:0007669"/>
    <property type="project" value="InterPro"/>
</dbReference>
<dbReference type="AlphaFoldDB" id="A0AAV4SEG2"/>
<dbReference type="Gene3D" id="3.90.1740.10">
    <property type="entry name" value="2',3'-cyclic nucleotide 3'-phosphodiesterase superfamily"/>
    <property type="match status" value="1"/>
</dbReference>
<proteinExistence type="predicted"/>
<dbReference type="GO" id="GO:0004113">
    <property type="term" value="F:2',3'-cyclic-nucleotide 3'-phosphodiesterase activity"/>
    <property type="evidence" value="ECO:0007669"/>
    <property type="project" value="InterPro"/>
</dbReference>
<dbReference type="GO" id="GO:0005737">
    <property type="term" value="C:cytoplasm"/>
    <property type="evidence" value="ECO:0007669"/>
    <property type="project" value="TreeGrafter"/>
</dbReference>
<dbReference type="SUPFAM" id="SSF55144">
    <property type="entry name" value="LigT-like"/>
    <property type="match status" value="1"/>
</dbReference>
<comment type="caution">
    <text evidence="1">The sequence shown here is derived from an EMBL/GenBank/DDBJ whole genome shotgun (WGS) entry which is preliminary data.</text>
</comment>
<name>A0AAV4SEG2_CAEEX</name>
<dbReference type="Proteomes" id="UP001054945">
    <property type="component" value="Unassembled WGS sequence"/>
</dbReference>
<dbReference type="GO" id="GO:0009214">
    <property type="term" value="P:cyclic nucleotide catabolic process"/>
    <property type="evidence" value="ECO:0007669"/>
    <property type="project" value="InterPro"/>
</dbReference>
<dbReference type="EMBL" id="BPLR01009199">
    <property type="protein sequence ID" value="GIY30243.1"/>
    <property type="molecule type" value="Genomic_DNA"/>
</dbReference>
<evidence type="ECO:0000313" key="2">
    <source>
        <dbReference type="Proteomes" id="UP001054945"/>
    </source>
</evidence>
<dbReference type="PANTHER" id="PTHR10156">
    <property type="entry name" value="2',3'-CYCLIC-NUCLEOTIDE 3'-PHOSPHODIESTERASE"/>
    <property type="match status" value="1"/>
</dbReference>
<organism evidence="1 2">
    <name type="scientific">Caerostris extrusa</name>
    <name type="common">Bark spider</name>
    <name type="synonym">Caerostris bankana</name>
    <dbReference type="NCBI Taxonomy" id="172846"/>
    <lineage>
        <taxon>Eukaryota</taxon>
        <taxon>Metazoa</taxon>
        <taxon>Ecdysozoa</taxon>
        <taxon>Arthropoda</taxon>
        <taxon>Chelicerata</taxon>
        <taxon>Arachnida</taxon>
        <taxon>Araneae</taxon>
        <taxon>Araneomorphae</taxon>
        <taxon>Entelegynae</taxon>
        <taxon>Araneoidea</taxon>
        <taxon>Araneidae</taxon>
        <taxon>Caerostris</taxon>
    </lineage>
</organism>
<accession>A0AAV4SEG2</accession>